<keyword evidence="3" id="KW-1185">Reference proteome</keyword>
<proteinExistence type="predicted"/>
<dbReference type="PANTHER" id="PTHR12121">
    <property type="entry name" value="CARBON CATABOLITE REPRESSOR PROTEIN 4"/>
    <property type="match status" value="1"/>
</dbReference>
<keyword evidence="2" id="KW-0540">Nuclease</keyword>
<organism evidence="2 3">
    <name type="scientific">Maribacter aquimaris</name>
    <dbReference type="NCBI Taxonomy" id="2737171"/>
    <lineage>
        <taxon>Bacteria</taxon>
        <taxon>Pseudomonadati</taxon>
        <taxon>Bacteroidota</taxon>
        <taxon>Flavobacteriia</taxon>
        <taxon>Flavobacteriales</taxon>
        <taxon>Flavobacteriaceae</taxon>
        <taxon>Maribacter</taxon>
    </lineage>
</organism>
<evidence type="ECO:0000313" key="2">
    <source>
        <dbReference type="EMBL" id="MBD0776700.1"/>
    </source>
</evidence>
<accession>A0ABR7UW57</accession>
<dbReference type="GO" id="GO:0004519">
    <property type="term" value="F:endonuclease activity"/>
    <property type="evidence" value="ECO:0007669"/>
    <property type="project" value="UniProtKB-KW"/>
</dbReference>
<dbReference type="Pfam" id="PF03372">
    <property type="entry name" value="Exo_endo_phos"/>
    <property type="match status" value="1"/>
</dbReference>
<dbReference type="CDD" id="cd09083">
    <property type="entry name" value="EEP-1"/>
    <property type="match status" value="1"/>
</dbReference>
<protein>
    <submittedName>
        <fullName evidence="2">Endonuclease/exonuclease/phosphatase family protein</fullName>
    </submittedName>
</protein>
<gene>
    <name evidence="2" type="ORF">HPE56_02745</name>
</gene>
<evidence type="ECO:0000313" key="3">
    <source>
        <dbReference type="Proteomes" id="UP001166021"/>
    </source>
</evidence>
<comment type="caution">
    <text evidence="2">The sequence shown here is derived from an EMBL/GenBank/DDBJ whole genome shotgun (WGS) entry which is preliminary data.</text>
</comment>
<keyword evidence="2" id="KW-0378">Hydrolase</keyword>
<dbReference type="InterPro" id="IPR036691">
    <property type="entry name" value="Endo/exonu/phosph_ase_sf"/>
</dbReference>
<dbReference type="InterPro" id="IPR050410">
    <property type="entry name" value="CCR4/nocturin_mRNA_transcr"/>
</dbReference>
<keyword evidence="2" id="KW-0255">Endonuclease</keyword>
<dbReference type="Gene3D" id="3.60.10.10">
    <property type="entry name" value="Endonuclease/exonuclease/phosphatase"/>
    <property type="match status" value="1"/>
</dbReference>
<reference evidence="2" key="1">
    <citation type="submission" date="2020-05" db="EMBL/GenBank/DDBJ databases">
        <title>The draft genome sequence of Maribacter sp. ANRC-HE7.</title>
        <authorList>
            <person name="Mu L."/>
        </authorList>
    </citation>
    <scope>NUCLEOTIDE SEQUENCE</scope>
    <source>
        <strain evidence="2">ANRC-HE7</strain>
    </source>
</reference>
<sequence length="254" mass="29588">MTYNIKYDNTKDTVNNWNDRKESMIKLIRHYDPAVVGMQEVLHRQITYIDSALTDFSYIGVGRNDGQQKGEYSPIIYNHTKLKVLKSNTFWLSPTPEKISKGWDASLERICTYGLFENKTDQSKFYFFNTHFDHRGIIAREKSAELILKKIQEINLQGYPVVLTGDFNLSPEEKPIQFLKKNLHEGKDYTLKTFYGPSGTFSGFDPNRILDHKIDYVFVKGFNVQSYIHIDDRMENNKHISDHLPILAHLTIAK</sequence>
<dbReference type="PANTHER" id="PTHR12121:SF36">
    <property type="entry name" value="ENDONUCLEASE_EXONUCLEASE_PHOSPHATASE DOMAIN-CONTAINING PROTEIN"/>
    <property type="match status" value="1"/>
</dbReference>
<evidence type="ECO:0000259" key="1">
    <source>
        <dbReference type="Pfam" id="PF03372"/>
    </source>
</evidence>
<dbReference type="InterPro" id="IPR005135">
    <property type="entry name" value="Endo/exonuclease/phosphatase"/>
</dbReference>
<dbReference type="EMBL" id="JABTCF010000001">
    <property type="protein sequence ID" value="MBD0776700.1"/>
    <property type="molecule type" value="Genomic_DNA"/>
</dbReference>
<feature type="domain" description="Endonuclease/exonuclease/phosphatase" evidence="1">
    <location>
        <begin position="1"/>
        <end position="243"/>
    </location>
</feature>
<dbReference type="SUPFAM" id="SSF56219">
    <property type="entry name" value="DNase I-like"/>
    <property type="match status" value="1"/>
</dbReference>
<name>A0ABR7UW57_9FLAO</name>
<dbReference type="Proteomes" id="UP001166021">
    <property type="component" value="Unassembled WGS sequence"/>
</dbReference>